<protein>
    <submittedName>
        <fullName evidence="1">Uncharacterized protein</fullName>
    </submittedName>
</protein>
<sequence>MPARVPVPNAVIDAKLGRGLSYPELMTELKDDGYVNSPRLKDQVVKRQYLFFKDEIRQILAESATDQKPFKSNSHRLILLRLQGYTGERDQRLQNQRLCGFDASERTLNNYIKQWKSEDPSYGT</sequence>
<dbReference type="EMBL" id="KN832870">
    <property type="protein sequence ID" value="KIN08751.1"/>
    <property type="molecule type" value="Genomic_DNA"/>
</dbReference>
<dbReference type="InParanoid" id="A0A0C3HKK7"/>
<evidence type="ECO:0000313" key="1">
    <source>
        <dbReference type="EMBL" id="KIN08751.1"/>
    </source>
</evidence>
<gene>
    <name evidence="1" type="ORF">OIDMADRAFT_23515</name>
</gene>
<organism evidence="1 2">
    <name type="scientific">Oidiodendron maius (strain Zn)</name>
    <dbReference type="NCBI Taxonomy" id="913774"/>
    <lineage>
        <taxon>Eukaryota</taxon>
        <taxon>Fungi</taxon>
        <taxon>Dikarya</taxon>
        <taxon>Ascomycota</taxon>
        <taxon>Pezizomycotina</taxon>
        <taxon>Leotiomycetes</taxon>
        <taxon>Leotiomycetes incertae sedis</taxon>
        <taxon>Myxotrichaceae</taxon>
        <taxon>Oidiodendron</taxon>
    </lineage>
</organism>
<evidence type="ECO:0000313" key="2">
    <source>
        <dbReference type="Proteomes" id="UP000054321"/>
    </source>
</evidence>
<dbReference type="HOGENOM" id="CLU_2004552_0_0_1"/>
<proteinExistence type="predicted"/>
<reference evidence="2" key="2">
    <citation type="submission" date="2015-01" db="EMBL/GenBank/DDBJ databases">
        <title>Evolutionary Origins and Diversification of the Mycorrhizal Mutualists.</title>
        <authorList>
            <consortium name="DOE Joint Genome Institute"/>
            <consortium name="Mycorrhizal Genomics Consortium"/>
            <person name="Kohler A."/>
            <person name="Kuo A."/>
            <person name="Nagy L.G."/>
            <person name="Floudas D."/>
            <person name="Copeland A."/>
            <person name="Barry K.W."/>
            <person name="Cichocki N."/>
            <person name="Veneault-Fourrey C."/>
            <person name="LaButti K."/>
            <person name="Lindquist E.A."/>
            <person name="Lipzen A."/>
            <person name="Lundell T."/>
            <person name="Morin E."/>
            <person name="Murat C."/>
            <person name="Riley R."/>
            <person name="Ohm R."/>
            <person name="Sun H."/>
            <person name="Tunlid A."/>
            <person name="Henrissat B."/>
            <person name="Grigoriev I.V."/>
            <person name="Hibbett D.S."/>
            <person name="Martin F."/>
        </authorList>
    </citation>
    <scope>NUCLEOTIDE SEQUENCE [LARGE SCALE GENOMIC DNA]</scope>
    <source>
        <strain evidence="2">Zn</strain>
    </source>
</reference>
<dbReference type="Proteomes" id="UP000054321">
    <property type="component" value="Unassembled WGS sequence"/>
</dbReference>
<keyword evidence="2" id="KW-1185">Reference proteome</keyword>
<dbReference type="AlphaFoldDB" id="A0A0C3HKK7"/>
<name>A0A0C3HKK7_OIDMZ</name>
<accession>A0A0C3HKK7</accession>
<reference evidence="1 2" key="1">
    <citation type="submission" date="2014-04" db="EMBL/GenBank/DDBJ databases">
        <authorList>
            <consortium name="DOE Joint Genome Institute"/>
            <person name="Kuo A."/>
            <person name="Martino E."/>
            <person name="Perotto S."/>
            <person name="Kohler A."/>
            <person name="Nagy L.G."/>
            <person name="Floudas D."/>
            <person name="Copeland A."/>
            <person name="Barry K.W."/>
            <person name="Cichocki N."/>
            <person name="Veneault-Fourrey C."/>
            <person name="LaButti K."/>
            <person name="Lindquist E.A."/>
            <person name="Lipzen A."/>
            <person name="Lundell T."/>
            <person name="Morin E."/>
            <person name="Murat C."/>
            <person name="Sun H."/>
            <person name="Tunlid A."/>
            <person name="Henrissat B."/>
            <person name="Grigoriev I.V."/>
            <person name="Hibbett D.S."/>
            <person name="Martin F."/>
            <person name="Nordberg H.P."/>
            <person name="Cantor M.N."/>
            <person name="Hua S.X."/>
        </authorList>
    </citation>
    <scope>NUCLEOTIDE SEQUENCE [LARGE SCALE GENOMIC DNA]</scope>
    <source>
        <strain evidence="1 2">Zn</strain>
    </source>
</reference>